<dbReference type="PANTHER" id="PTHR33074:SF75">
    <property type="entry name" value="OS01G0189800 PROTEIN"/>
    <property type="match status" value="1"/>
</dbReference>
<dbReference type="EMBL" id="CM029051">
    <property type="protein sequence ID" value="KAG2560761.1"/>
    <property type="molecule type" value="Genomic_DNA"/>
</dbReference>
<comment type="caution">
    <text evidence="3">The sequence shown here is derived from an EMBL/GenBank/DDBJ whole genome shotgun (WGS) entry which is preliminary data.</text>
</comment>
<feature type="region of interest" description="Disordered" evidence="1">
    <location>
        <begin position="1"/>
        <end position="47"/>
    </location>
</feature>
<reference evidence="3" key="1">
    <citation type="submission" date="2020-05" db="EMBL/GenBank/DDBJ databases">
        <title>WGS assembly of Panicum virgatum.</title>
        <authorList>
            <person name="Lovell J.T."/>
            <person name="Jenkins J."/>
            <person name="Shu S."/>
            <person name="Juenger T.E."/>
            <person name="Schmutz J."/>
        </authorList>
    </citation>
    <scope>NUCLEOTIDE SEQUENCE</scope>
    <source>
        <strain evidence="3">AP13</strain>
    </source>
</reference>
<dbReference type="Proteomes" id="UP000823388">
    <property type="component" value="Chromosome 8K"/>
</dbReference>
<name>A0A8T0PF65_PANVG</name>
<dbReference type="PANTHER" id="PTHR33074">
    <property type="entry name" value="EXPRESSED PROTEIN-RELATED"/>
    <property type="match status" value="1"/>
</dbReference>
<sequence>MASLAAEAASRRAANQIRPALTRRPGTSRWSGRSTRDSLEEDASAASPSHPTWVILNRAGARTDYFLVPTHTSTGEKVSISFELIAPPGTSVLTLDWPQGPPSIYPEVIAADRNGSASSDPSQRSSLSLGRPMRHIMSMDATGVLSFRDGLFIVADLETRKDTVDIYLFVSGSGKSKGCDEWRVLKRLPVHRVNGDLLDLSGGQQIGCFPTGMIFANMENPWREPRLRYVPLPVDASKGISDDNYGKICPEAYHNIFVTLSAVKFVSINKHYSSCCEVALDRCWSTFRISTWSLGNYSDNTWIEEATLDAEEFWGRDAENQLPRVVPKFPVFNMKNLDAICFSLNEGSHTFGYSGKTRMVEVHMKKKLLLNATAYSEEQVFFRQITTKSARVLSQGFSFICHITCLRKGDEVIFYLSPHSSSKI</sequence>
<dbReference type="InterPro" id="IPR011676">
    <property type="entry name" value="DUF1618"/>
</dbReference>
<organism evidence="3 4">
    <name type="scientific">Panicum virgatum</name>
    <name type="common">Blackwell switchgrass</name>
    <dbReference type="NCBI Taxonomy" id="38727"/>
    <lineage>
        <taxon>Eukaryota</taxon>
        <taxon>Viridiplantae</taxon>
        <taxon>Streptophyta</taxon>
        <taxon>Embryophyta</taxon>
        <taxon>Tracheophyta</taxon>
        <taxon>Spermatophyta</taxon>
        <taxon>Magnoliopsida</taxon>
        <taxon>Liliopsida</taxon>
        <taxon>Poales</taxon>
        <taxon>Poaceae</taxon>
        <taxon>PACMAD clade</taxon>
        <taxon>Panicoideae</taxon>
        <taxon>Panicodae</taxon>
        <taxon>Paniceae</taxon>
        <taxon>Panicinae</taxon>
        <taxon>Panicum</taxon>
        <taxon>Panicum sect. Hiantes</taxon>
    </lineage>
</organism>
<gene>
    <name evidence="3" type="ORF">PVAP13_8KG084400</name>
</gene>
<dbReference type="AlphaFoldDB" id="A0A8T0PF65"/>
<evidence type="ECO:0000256" key="1">
    <source>
        <dbReference type="SAM" id="MobiDB-lite"/>
    </source>
</evidence>
<evidence type="ECO:0000259" key="2">
    <source>
        <dbReference type="Pfam" id="PF07762"/>
    </source>
</evidence>
<keyword evidence="4" id="KW-1185">Reference proteome</keyword>
<protein>
    <recommendedName>
        <fullName evidence="2">DUF1618 domain-containing protein</fullName>
    </recommendedName>
</protein>
<evidence type="ECO:0000313" key="4">
    <source>
        <dbReference type="Proteomes" id="UP000823388"/>
    </source>
</evidence>
<proteinExistence type="predicted"/>
<dbReference type="Pfam" id="PF07762">
    <property type="entry name" value="DUF1618"/>
    <property type="match status" value="1"/>
</dbReference>
<accession>A0A8T0PF65</accession>
<evidence type="ECO:0000313" key="3">
    <source>
        <dbReference type="EMBL" id="KAG2560761.1"/>
    </source>
</evidence>
<feature type="domain" description="DUF1618" evidence="2">
    <location>
        <begin position="212"/>
        <end position="341"/>
    </location>
</feature>
<feature type="compositionally biased region" description="Low complexity" evidence="1">
    <location>
        <begin position="1"/>
        <end position="14"/>
    </location>
</feature>